<dbReference type="InterPro" id="IPR032675">
    <property type="entry name" value="LRR_dom_sf"/>
</dbReference>
<evidence type="ECO:0000313" key="4">
    <source>
        <dbReference type="Proteomes" id="UP000290289"/>
    </source>
</evidence>
<keyword evidence="1" id="KW-0677">Repeat</keyword>
<dbReference type="PANTHER" id="PTHR47186:SF57">
    <property type="entry name" value="OS02G0478300 PROTEIN"/>
    <property type="match status" value="1"/>
</dbReference>
<evidence type="ECO:0000313" key="3">
    <source>
        <dbReference type="EMBL" id="RXH93290.1"/>
    </source>
</evidence>
<dbReference type="Gene3D" id="3.80.10.10">
    <property type="entry name" value="Ribonuclease Inhibitor"/>
    <property type="match status" value="1"/>
</dbReference>
<dbReference type="SUPFAM" id="SSF52058">
    <property type="entry name" value="L domain-like"/>
    <property type="match status" value="1"/>
</dbReference>
<reference evidence="3 4" key="1">
    <citation type="submission" date="2018-10" db="EMBL/GenBank/DDBJ databases">
        <title>A high-quality apple genome assembly.</title>
        <authorList>
            <person name="Hu J."/>
        </authorList>
    </citation>
    <scope>NUCLEOTIDE SEQUENCE [LARGE SCALE GENOMIC DNA]</scope>
    <source>
        <strain evidence="4">cv. HFTH1</strain>
        <tissue evidence="3">Young leaf</tissue>
    </source>
</reference>
<proteinExistence type="predicted"/>
<gene>
    <name evidence="3" type="ORF">DVH24_013866</name>
</gene>
<comment type="caution">
    <text evidence="3">The sequence shown here is derived from an EMBL/GenBank/DDBJ whole genome shotgun (WGS) entry which is preliminary data.</text>
</comment>
<dbReference type="Proteomes" id="UP000290289">
    <property type="component" value="Chromosome 7"/>
</dbReference>
<evidence type="ECO:0000256" key="1">
    <source>
        <dbReference type="ARBA" id="ARBA00022737"/>
    </source>
</evidence>
<dbReference type="Pfam" id="PF23598">
    <property type="entry name" value="LRR_14"/>
    <property type="match status" value="1"/>
</dbReference>
<organism evidence="3 4">
    <name type="scientific">Malus domestica</name>
    <name type="common">Apple</name>
    <name type="synonym">Pyrus malus</name>
    <dbReference type="NCBI Taxonomy" id="3750"/>
    <lineage>
        <taxon>Eukaryota</taxon>
        <taxon>Viridiplantae</taxon>
        <taxon>Streptophyta</taxon>
        <taxon>Embryophyta</taxon>
        <taxon>Tracheophyta</taxon>
        <taxon>Spermatophyta</taxon>
        <taxon>Magnoliopsida</taxon>
        <taxon>eudicotyledons</taxon>
        <taxon>Gunneridae</taxon>
        <taxon>Pentapetalae</taxon>
        <taxon>rosids</taxon>
        <taxon>fabids</taxon>
        <taxon>Rosales</taxon>
        <taxon>Rosaceae</taxon>
        <taxon>Amygdaloideae</taxon>
        <taxon>Maleae</taxon>
        <taxon>Malus</taxon>
    </lineage>
</organism>
<evidence type="ECO:0000259" key="2">
    <source>
        <dbReference type="Pfam" id="PF23598"/>
    </source>
</evidence>
<feature type="domain" description="Disease resistance R13L4/SHOC-2-like LRR" evidence="2">
    <location>
        <begin position="95"/>
        <end position="398"/>
    </location>
</feature>
<dbReference type="PANTHER" id="PTHR47186">
    <property type="entry name" value="LEUCINE-RICH REPEAT-CONTAINING PROTEIN 57"/>
    <property type="match status" value="1"/>
</dbReference>
<dbReference type="InterPro" id="IPR055414">
    <property type="entry name" value="LRR_R13L4/SHOC2-like"/>
</dbReference>
<sequence length="470" mass="53782">MFKTLKERLSIEWCWGLRAVPEGLENVKTLKELTITNMPREFCNRVGKGGDDFYKILSLNSEIDAKKEELGKKMPQHCAEYGFSNWKKKFLRSVVCNFKLLRVLKFEGIWREEVELPSTIGNLVHLRFLSLRRSKVSRLPSSLGNLVCLQTLDLRLRRSGVKVPNVIWKMKELRHLYLPVSGYRGKLKLATLGNLQSLVNVAGADCDLNHLAELTNLRKLFIITGGVKNMEEMLKSTGITFNHIRSLSLSVGDEVMPMNMVLSCPHIYNLELAGRMRDKSLEGLQYYQNLTKMSLWDTNLPLESLKILEKIPNLRMLWLHCVSLDENDSQVVVSEEGYPNLEFLSLYGLRGLKSWSIEKGGMPSLCRLSIDSCLELRAVPEGLEHVTTLKELTIRLMLRRFCTRVGEGGEDFYKIQHIFGRTEKWITNWGKIIMCFCYLFRLFLRGESEGESSVAKVANAAGRGRPISQN</sequence>
<protein>
    <recommendedName>
        <fullName evidence="2">Disease resistance R13L4/SHOC-2-like LRR domain-containing protein</fullName>
    </recommendedName>
</protein>
<accession>A0A498JCQ8</accession>
<dbReference type="AlphaFoldDB" id="A0A498JCQ8"/>
<dbReference type="EMBL" id="RDQH01000333">
    <property type="protein sequence ID" value="RXH93290.1"/>
    <property type="molecule type" value="Genomic_DNA"/>
</dbReference>
<keyword evidence="4" id="KW-1185">Reference proteome</keyword>
<name>A0A498JCQ8_MALDO</name>